<dbReference type="InParanoid" id="I7MD09"/>
<keyword evidence="2" id="KW-0333">Golgi apparatus</keyword>
<dbReference type="GO" id="GO:0032456">
    <property type="term" value="P:endocytic recycling"/>
    <property type="evidence" value="ECO:0007669"/>
    <property type="project" value="TreeGrafter"/>
</dbReference>
<dbReference type="PANTHER" id="PTHR15954">
    <property type="entry name" value="VACUOLAR PROTEIN SORTING-ASSOCIATED PROTEIN 51 HOMOLOG"/>
    <property type="match status" value="1"/>
</dbReference>
<comment type="subunit">
    <text evidence="2">Component of the Golgi-associated retrograde protein (GARP) complex.</text>
</comment>
<reference evidence="5" key="1">
    <citation type="journal article" date="2006" name="PLoS Biol.">
        <title>Macronuclear genome sequence of the ciliate Tetrahymena thermophila, a model eukaryote.</title>
        <authorList>
            <person name="Eisen J.A."/>
            <person name="Coyne R.S."/>
            <person name="Wu M."/>
            <person name="Wu D."/>
            <person name="Thiagarajan M."/>
            <person name="Wortman J.R."/>
            <person name="Badger J.H."/>
            <person name="Ren Q."/>
            <person name="Amedeo P."/>
            <person name="Jones K.M."/>
            <person name="Tallon L.J."/>
            <person name="Delcher A.L."/>
            <person name="Salzberg S.L."/>
            <person name="Silva J.C."/>
            <person name="Haas B.J."/>
            <person name="Majoros W.H."/>
            <person name="Farzad M."/>
            <person name="Carlton J.M."/>
            <person name="Smith R.K. Jr."/>
            <person name="Garg J."/>
            <person name="Pearlman R.E."/>
            <person name="Karrer K.M."/>
            <person name="Sun L."/>
            <person name="Manning G."/>
            <person name="Elde N.C."/>
            <person name="Turkewitz A.P."/>
            <person name="Asai D.J."/>
            <person name="Wilkes D.E."/>
            <person name="Wang Y."/>
            <person name="Cai H."/>
            <person name="Collins K."/>
            <person name="Stewart B.A."/>
            <person name="Lee S.R."/>
            <person name="Wilamowska K."/>
            <person name="Weinberg Z."/>
            <person name="Ruzzo W.L."/>
            <person name="Wloga D."/>
            <person name="Gaertig J."/>
            <person name="Frankel J."/>
            <person name="Tsao C.-C."/>
            <person name="Gorovsky M.A."/>
            <person name="Keeling P.J."/>
            <person name="Waller R.F."/>
            <person name="Patron N.J."/>
            <person name="Cherry J.M."/>
            <person name="Stover N.A."/>
            <person name="Krieger C.J."/>
            <person name="del Toro C."/>
            <person name="Ryder H.F."/>
            <person name="Williamson S.C."/>
            <person name="Barbeau R.A."/>
            <person name="Hamilton E.P."/>
            <person name="Orias E."/>
        </authorList>
    </citation>
    <scope>NUCLEOTIDE SEQUENCE [LARGE SCALE GENOMIC DNA]</scope>
    <source>
        <strain evidence="5">SB210</strain>
    </source>
</reference>
<accession>I7MD09</accession>
<dbReference type="InterPro" id="IPR014812">
    <property type="entry name" value="Vps51"/>
</dbReference>
<comment type="similarity">
    <text evidence="1 2">Belongs to the VPS51 family.</text>
</comment>
<dbReference type="Proteomes" id="UP000009168">
    <property type="component" value="Unassembled WGS sequence"/>
</dbReference>
<keyword evidence="5" id="KW-1185">Reference proteome</keyword>
<dbReference type="GO" id="GO:0000938">
    <property type="term" value="C:GARP complex"/>
    <property type="evidence" value="ECO:0007669"/>
    <property type="project" value="UniProtKB-UniRule"/>
</dbReference>
<comment type="function">
    <text evidence="2">Acts as component of the GARP complex that is involved in retrograde transport from early and late endosomes to the trans-Golgi network (TGN).</text>
</comment>
<evidence type="ECO:0000256" key="3">
    <source>
        <dbReference type="SAM" id="Coils"/>
    </source>
</evidence>
<evidence type="ECO:0000256" key="1">
    <source>
        <dbReference type="ARBA" id="ARBA00006080"/>
    </source>
</evidence>
<dbReference type="GO" id="GO:0005829">
    <property type="term" value="C:cytosol"/>
    <property type="evidence" value="ECO:0007669"/>
    <property type="project" value="GOC"/>
</dbReference>
<proteinExistence type="inferred from homology"/>
<sequence>MDPLDIDSSAFDPQKYITHFLKERSIQELIRKNNTVQQEIKNYDQEIQSLVFQNYSRFISSIDTVKKMKSDIFKVDDKMKVLEESMNKITSLSTKVDESLSIKRNEIQKLNTIKVDLEKLNMLCRFPEILAEDLQAYKQMVEQGEIYYANIFNNSIEAYKECFKKLDEFQEEPLIKPIYKDSIDKVEETRSVLWKIQNSYKPQTQLVSLLKPIQNQVGQINTSELRHVTNKLIQMMQDQESVLRNYLKIIKDRFKQMTQDIINSSLTYSYTNNQNHHQDFNYSDKLEAFLKSKKYLVNMDELGTFFKQIQNEIVEMEVGQEGTIIWLVNQLINKIFSELKVELQFLLKELGDNIRYFSQRDEIIEQTIREIFMYILEEINTKMSKKITYIEVSECFKLLNNCFTDIIFNNPYIKRNFKTSVSDKFSELVEKVCRGQVLNCFTNLRQEFLKLVISCKEQCLQIEQENIIPKIKNSFAEAESFTYKEIMYLTDVMKNKLDCMVQWTCLELKSFLYWDVQYLRTHDVFIGLINIQIAEFAKLVFKIMTLRQNQVSVENLSLLNNLATSQQQLKETNPLFTDLLKNYKAAPENTTYFIFANQFLQIYENKQINRIYEVLIQSNEQAVKSLFSVQHGLYEFYEQEISLIDGQVIPRLKQECKYEHSLNYVNYVQALSEEVLLSLDQYFEDSNWTSSSNLAQPTEISQPILSLAEKVRQILLELDLFFPDAKRGLTKKGSFIKQDSDLNIEVQRILVKKSKVFDPSKLLFNRNSLMVCLLKAILKALIERVRKVKIYTKFGYQKLQCDLFFIVQIFYEMISDDDENFVIASYYEMIESAKDNTLEVSSLEQNILDQISISKRTQLKL</sequence>
<dbReference type="GO" id="GO:0007030">
    <property type="term" value="P:Golgi organization"/>
    <property type="evidence" value="ECO:0007669"/>
    <property type="project" value="UniProtKB-UniRule"/>
</dbReference>
<dbReference type="OrthoDB" id="290294at2759"/>
<dbReference type="GO" id="GO:0042147">
    <property type="term" value="P:retrograde transport, endosome to Golgi"/>
    <property type="evidence" value="ECO:0007669"/>
    <property type="project" value="UniProtKB-UniRule"/>
</dbReference>
<dbReference type="Pfam" id="PF08700">
    <property type="entry name" value="VPS51_Exo84_N"/>
    <property type="match status" value="1"/>
</dbReference>
<dbReference type="PANTHER" id="PTHR15954:SF4">
    <property type="entry name" value="VACUOLAR PROTEIN SORTING-ASSOCIATED PROTEIN 51 HOMOLOG"/>
    <property type="match status" value="1"/>
</dbReference>
<evidence type="ECO:0000313" key="5">
    <source>
        <dbReference type="Proteomes" id="UP000009168"/>
    </source>
</evidence>
<comment type="subcellular location">
    <subcellularLocation>
        <location evidence="2">Golgi apparatus</location>
        <location evidence="2">trans-Golgi network</location>
    </subcellularLocation>
</comment>
<feature type="coiled-coil region" evidence="3">
    <location>
        <begin position="26"/>
        <end position="53"/>
    </location>
</feature>
<dbReference type="GO" id="GO:0048193">
    <property type="term" value="P:Golgi vesicle transport"/>
    <property type="evidence" value="ECO:0007669"/>
    <property type="project" value="TreeGrafter"/>
</dbReference>
<dbReference type="eggNOG" id="KOG2346">
    <property type="taxonomic scope" value="Eukaryota"/>
</dbReference>
<dbReference type="AlphaFoldDB" id="I7MD09"/>
<dbReference type="GO" id="GO:0015031">
    <property type="term" value="P:protein transport"/>
    <property type="evidence" value="ECO:0007669"/>
    <property type="project" value="UniProtKB-UniRule"/>
</dbReference>
<keyword evidence="2" id="KW-0813">Transport</keyword>
<dbReference type="GO" id="GO:1990745">
    <property type="term" value="C:EARP complex"/>
    <property type="evidence" value="ECO:0007669"/>
    <property type="project" value="TreeGrafter"/>
</dbReference>
<dbReference type="GO" id="GO:0007041">
    <property type="term" value="P:lysosomal transport"/>
    <property type="evidence" value="ECO:0007669"/>
    <property type="project" value="TreeGrafter"/>
</dbReference>
<name>I7MD09_TETTS</name>
<keyword evidence="3" id="KW-0175">Coiled coil</keyword>
<gene>
    <name evidence="4" type="ORF">TTHERM_00470550</name>
</gene>
<dbReference type="EMBL" id="GG662622">
    <property type="protein sequence ID" value="EAR85282.2"/>
    <property type="molecule type" value="Genomic_DNA"/>
</dbReference>
<organism evidence="4 5">
    <name type="scientific">Tetrahymena thermophila (strain SB210)</name>
    <dbReference type="NCBI Taxonomy" id="312017"/>
    <lineage>
        <taxon>Eukaryota</taxon>
        <taxon>Sar</taxon>
        <taxon>Alveolata</taxon>
        <taxon>Ciliophora</taxon>
        <taxon>Intramacronucleata</taxon>
        <taxon>Oligohymenophorea</taxon>
        <taxon>Hymenostomatida</taxon>
        <taxon>Tetrahymenina</taxon>
        <taxon>Tetrahymenidae</taxon>
        <taxon>Tetrahymena</taxon>
    </lineage>
</organism>
<dbReference type="GO" id="GO:0006869">
    <property type="term" value="P:lipid transport"/>
    <property type="evidence" value="ECO:0007669"/>
    <property type="project" value="UniProtKB-UniRule"/>
</dbReference>
<keyword evidence="2" id="KW-0653">Protein transport</keyword>
<protein>
    <recommendedName>
        <fullName evidence="2">Vacuolar protein sorting-associated protein 51 homolog</fullName>
    </recommendedName>
</protein>
<dbReference type="OMA" id="HWINIIF"/>
<dbReference type="RefSeq" id="XP_001032945.2">
    <property type="nucleotide sequence ID" value="XM_001032945.2"/>
</dbReference>
<evidence type="ECO:0000256" key="2">
    <source>
        <dbReference type="RuleBase" id="RU368010"/>
    </source>
</evidence>
<evidence type="ECO:0000313" key="4">
    <source>
        <dbReference type="EMBL" id="EAR85282.2"/>
    </source>
</evidence>
<dbReference type="GO" id="GO:0016020">
    <property type="term" value="C:membrane"/>
    <property type="evidence" value="ECO:0007669"/>
    <property type="project" value="TreeGrafter"/>
</dbReference>
<dbReference type="HOGENOM" id="CLU_023013_0_0_1"/>
<keyword evidence="2" id="KW-0445">Lipid transport</keyword>
<dbReference type="KEGG" id="tet:TTHERM_00470550"/>
<dbReference type="STRING" id="312017.I7MD09"/>
<dbReference type="GeneID" id="7844941"/>